<evidence type="ECO:0000313" key="1">
    <source>
        <dbReference type="EMBL" id="MBB2186085.1"/>
    </source>
</evidence>
<organism evidence="1 2">
    <name type="scientific">Gluconacetobacter liquefaciens</name>
    <name type="common">Acetobacter liquefaciens</name>
    <dbReference type="NCBI Taxonomy" id="89584"/>
    <lineage>
        <taxon>Bacteria</taxon>
        <taxon>Pseudomonadati</taxon>
        <taxon>Pseudomonadota</taxon>
        <taxon>Alphaproteobacteria</taxon>
        <taxon>Acetobacterales</taxon>
        <taxon>Acetobacteraceae</taxon>
        <taxon>Gluconacetobacter</taxon>
    </lineage>
</organism>
<dbReference type="Pfam" id="PF13289">
    <property type="entry name" value="SIR2_2"/>
    <property type="match status" value="1"/>
</dbReference>
<protein>
    <recommendedName>
        <fullName evidence="3">SIR2-like protein</fullName>
    </recommendedName>
</protein>
<reference evidence="1 2" key="1">
    <citation type="submission" date="2020-04" db="EMBL/GenBank/DDBJ databases">
        <title>Description of novel Gluconacetobacter.</title>
        <authorList>
            <person name="Sombolestani A."/>
        </authorList>
    </citation>
    <scope>NUCLEOTIDE SEQUENCE [LARGE SCALE GENOMIC DNA]</scope>
    <source>
        <strain evidence="1 2">LMG 1382</strain>
    </source>
</reference>
<accession>A0A7W4JJW5</accession>
<dbReference type="AlphaFoldDB" id="A0A7W4JJW5"/>
<dbReference type="Proteomes" id="UP000562982">
    <property type="component" value="Unassembled WGS sequence"/>
</dbReference>
<gene>
    <name evidence="1" type="ORF">HLH32_06745</name>
</gene>
<evidence type="ECO:0000313" key="2">
    <source>
        <dbReference type="Proteomes" id="UP000562982"/>
    </source>
</evidence>
<comment type="caution">
    <text evidence="1">The sequence shown here is derived from an EMBL/GenBank/DDBJ whole genome shotgun (WGS) entry which is preliminary data.</text>
</comment>
<evidence type="ECO:0008006" key="3">
    <source>
        <dbReference type="Google" id="ProtNLM"/>
    </source>
</evidence>
<sequence length="289" mass="32929">MSIDWSEVAPDLGRRKAVLVLGSGISRHSTGSNGKKPPTWKDFLAQAALDCPDKSDMAAIEEALASGDFLHACEWLKKRYDSRWAKYLRDTFSTPGYSPAPIHEQILKLDSRVVFTLNFDDIYERHADSIHRGSHIIKNYYDKDVEEFLRGPGRYIIKVHGNLNSTADLIFTQKDYSQARINNSAFYQAFDAALLTHTFIFLGCGISDPDVNLLLENQNFRYQEQAPHYFVTSHGFNKDRQYSLRENRNLKVLEYDPVDADHSGLVTELEALNGAVEAERFELVSTTNW</sequence>
<proteinExistence type="predicted"/>
<dbReference type="OrthoDB" id="7357874at2"/>
<dbReference type="SUPFAM" id="SSF52467">
    <property type="entry name" value="DHS-like NAD/FAD-binding domain"/>
    <property type="match status" value="1"/>
</dbReference>
<dbReference type="InterPro" id="IPR029035">
    <property type="entry name" value="DHS-like_NAD/FAD-binding_dom"/>
</dbReference>
<dbReference type="EMBL" id="JABEQI010000003">
    <property type="protein sequence ID" value="MBB2186085.1"/>
    <property type="molecule type" value="Genomic_DNA"/>
</dbReference>
<dbReference type="RefSeq" id="WP_141288808.1">
    <property type="nucleotide sequence ID" value="NZ_BJMI01000005.1"/>
</dbReference>
<name>A0A7W4JJW5_GLULI</name>